<dbReference type="CDD" id="cd03398">
    <property type="entry name" value="PAP2_haloperoxidase"/>
    <property type="match status" value="1"/>
</dbReference>
<dbReference type="PANTHER" id="PTHR34599">
    <property type="entry name" value="PEROXIDASE-RELATED"/>
    <property type="match status" value="1"/>
</dbReference>
<evidence type="ECO:0000313" key="4">
    <source>
        <dbReference type="Proteomes" id="UP001055712"/>
    </source>
</evidence>
<dbReference type="SUPFAM" id="SSF48317">
    <property type="entry name" value="Acid phosphatase/Vanadium-dependent haloperoxidase"/>
    <property type="match status" value="1"/>
</dbReference>
<dbReference type="OrthoDB" id="1876163at2759"/>
<evidence type="ECO:0000313" key="3">
    <source>
        <dbReference type="EMBL" id="KAI3436357.1"/>
    </source>
</evidence>
<dbReference type="EMBL" id="SIDB01000002">
    <property type="protein sequence ID" value="KAI3436357.1"/>
    <property type="molecule type" value="Genomic_DNA"/>
</dbReference>
<dbReference type="InterPro" id="IPR000326">
    <property type="entry name" value="PAP2/HPO"/>
</dbReference>
<dbReference type="InterPro" id="IPR052559">
    <property type="entry name" value="V-haloperoxidase"/>
</dbReference>
<keyword evidence="4" id="KW-1185">Reference proteome</keyword>
<dbReference type="AlphaFoldDB" id="A0A9D4TXH9"/>
<gene>
    <name evidence="3" type="ORF">D9Q98_002410</name>
</gene>
<reference evidence="3" key="2">
    <citation type="submission" date="2020-11" db="EMBL/GenBank/DDBJ databases">
        <authorList>
            <person name="Cecchin M."/>
            <person name="Marcolungo L."/>
            <person name="Rossato M."/>
            <person name="Girolomoni L."/>
            <person name="Cosentino E."/>
            <person name="Cuine S."/>
            <person name="Li-Beisson Y."/>
            <person name="Delledonne M."/>
            <person name="Ballottari M."/>
        </authorList>
    </citation>
    <scope>NUCLEOTIDE SEQUENCE</scope>
    <source>
        <strain evidence="3">211/11P</strain>
        <tissue evidence="3">Whole cell</tissue>
    </source>
</reference>
<accession>A0A9D4TXH9</accession>
<evidence type="ECO:0000256" key="1">
    <source>
        <dbReference type="SAM" id="SignalP"/>
    </source>
</evidence>
<evidence type="ECO:0000259" key="2">
    <source>
        <dbReference type="Pfam" id="PF01569"/>
    </source>
</evidence>
<reference evidence="3" key="1">
    <citation type="journal article" date="2019" name="Plant J.">
        <title>Chlorella vulgaris genome assembly and annotation reveals the molecular basis for metabolic acclimation to high light conditions.</title>
        <authorList>
            <person name="Cecchin M."/>
            <person name="Marcolungo L."/>
            <person name="Rossato M."/>
            <person name="Girolomoni L."/>
            <person name="Cosentino E."/>
            <person name="Cuine S."/>
            <person name="Li-Beisson Y."/>
            <person name="Delledonne M."/>
            <person name="Ballottari M."/>
        </authorList>
    </citation>
    <scope>NUCLEOTIDE SEQUENCE</scope>
    <source>
        <strain evidence="3">211/11P</strain>
    </source>
</reference>
<dbReference type="Pfam" id="PF01569">
    <property type="entry name" value="PAP2"/>
    <property type="match status" value="1"/>
</dbReference>
<keyword evidence="1" id="KW-0732">Signal</keyword>
<feature type="domain" description="Phosphatidic acid phosphatase type 2/haloperoxidase" evidence="2">
    <location>
        <begin position="279"/>
        <end position="412"/>
    </location>
</feature>
<organism evidence="3 4">
    <name type="scientific">Chlorella vulgaris</name>
    <name type="common">Green alga</name>
    <dbReference type="NCBI Taxonomy" id="3077"/>
    <lineage>
        <taxon>Eukaryota</taxon>
        <taxon>Viridiplantae</taxon>
        <taxon>Chlorophyta</taxon>
        <taxon>core chlorophytes</taxon>
        <taxon>Trebouxiophyceae</taxon>
        <taxon>Chlorellales</taxon>
        <taxon>Chlorellaceae</taxon>
        <taxon>Chlorella clade</taxon>
        <taxon>Chlorella</taxon>
    </lineage>
</organism>
<dbReference type="Proteomes" id="UP001055712">
    <property type="component" value="Unassembled WGS sequence"/>
</dbReference>
<name>A0A9D4TXH9_CHLVU</name>
<feature type="signal peptide" evidence="1">
    <location>
        <begin position="1"/>
        <end position="18"/>
    </location>
</feature>
<comment type="caution">
    <text evidence="3">The sequence shown here is derived from an EMBL/GenBank/DDBJ whole genome shotgun (WGS) entry which is preliminary data.</text>
</comment>
<dbReference type="InterPro" id="IPR036938">
    <property type="entry name" value="PAP2/HPO_sf"/>
</dbReference>
<protein>
    <recommendedName>
        <fullName evidence="2">Phosphatidic acid phosphatase type 2/haloperoxidase domain-containing protein</fullName>
    </recommendedName>
</protein>
<dbReference type="Gene3D" id="1.10.606.20">
    <property type="match status" value="1"/>
</dbReference>
<dbReference type="PANTHER" id="PTHR34599:SF1">
    <property type="entry name" value="PHOSPHATIDIC ACID PHOSPHATASE TYPE 2_HALOPEROXIDASE DOMAIN-CONTAINING PROTEIN"/>
    <property type="match status" value="1"/>
</dbReference>
<proteinExistence type="predicted"/>
<sequence>MQTLASLLLLLVASHAHAAPEVGRRLLSRPDGRQPWKNAPPGNMTVVIHFNQLGQLAIRQTSTGLQLAAKYLALVAQAQRTVAQRYRRPDMQVAAAAYAGHAVLTRLFPLLSVNFDAVMRDYTDGLTPVQLNQVSQQGINIAQKLVAQSLTDGLAEWADWYTPPVGPQPAGVYAFTPGQTFALLPQLARTRPLVIPRPDPFEQGGPNPAASPAFAADLAEVRDVGQKGFAEPQDVTTAQFWFNGPGTASSAGQWSDVAMSLLPVNTTTFAAADLLYRLNAAMFDASIVCWYTKYKTNFWRPITAIRATIGPDTWEPVLNTPSHPEHPSGHSCAGGAAGQILTNFFGTSDLDITVGSEWPIWSAPTLPKRTYSSLWDAVQEGMDSRVYAGVHYRRAVNVGKAIGVKVAQFVWNAGAPAATVDYEDR</sequence>
<feature type="chain" id="PRO_5038406099" description="Phosphatidic acid phosphatase type 2/haloperoxidase domain-containing protein" evidence="1">
    <location>
        <begin position="19"/>
        <end position="425"/>
    </location>
</feature>